<evidence type="ECO:0000313" key="3">
    <source>
        <dbReference type="Proteomes" id="UP001589700"/>
    </source>
</evidence>
<dbReference type="Pfam" id="PF00756">
    <property type="entry name" value="Esterase"/>
    <property type="match status" value="1"/>
</dbReference>
<name>A0ABV5JS59_9ACTN</name>
<dbReference type="RefSeq" id="WP_182632542.1">
    <property type="nucleotide sequence ID" value="NZ_JAALDM010000154.1"/>
</dbReference>
<feature type="chain" id="PRO_5045257814" evidence="1">
    <location>
        <begin position="30"/>
        <end position="385"/>
    </location>
</feature>
<comment type="caution">
    <text evidence="2">The sequence shown here is derived from an EMBL/GenBank/DDBJ whole genome shotgun (WGS) entry which is preliminary data.</text>
</comment>
<keyword evidence="3" id="KW-1185">Reference proteome</keyword>
<evidence type="ECO:0000256" key="1">
    <source>
        <dbReference type="SAM" id="SignalP"/>
    </source>
</evidence>
<dbReference type="InterPro" id="IPR029058">
    <property type="entry name" value="AB_hydrolase_fold"/>
</dbReference>
<dbReference type="InterPro" id="IPR000801">
    <property type="entry name" value="Esterase-like"/>
</dbReference>
<dbReference type="Gene3D" id="3.40.50.1820">
    <property type="entry name" value="alpha/beta hydrolase"/>
    <property type="match status" value="1"/>
</dbReference>
<organism evidence="2 3">
    <name type="scientific">Dietzia aerolata</name>
    <dbReference type="NCBI Taxonomy" id="595984"/>
    <lineage>
        <taxon>Bacteria</taxon>
        <taxon>Bacillati</taxon>
        <taxon>Actinomycetota</taxon>
        <taxon>Actinomycetes</taxon>
        <taxon>Mycobacteriales</taxon>
        <taxon>Dietziaceae</taxon>
        <taxon>Dietzia</taxon>
    </lineage>
</organism>
<protein>
    <submittedName>
        <fullName evidence="2">Alpha/beta hydrolase</fullName>
    </submittedName>
</protein>
<keyword evidence="1" id="KW-0732">Signal</keyword>
<sequence>MSYGMRSVAATAGALAIVLTVGSTTTALAQPAAGDLPSVLRGFEDAVRIGPLPAPRPIGSTAELVDALGAAQYPVGTDPTSALEVRPRPPKDVDRTAVVSTRTDGRYEYWVVDSLAMQREVQVEVLRATTDEAAPVLYLLDGVDSPENRSGWRSEGELDTHPIVEDDVHVVIPTGAYASYWTDWESDDPVLGRNKWETFLTEELPRVVATHLNATDQAAVGGISMGAQAAMHLAATTDLYDAVMAFSGHYSTMDPLGFQTRRVTVESRGGDVENMWGPRGSERWRQNDTISHVRGLAGKKVFFAAGNGIIGPDDLAVYQDDQQAVIGGTILELGVHEGTTAFQRALIEAGIDHRVDYAATGLHNWSTFMASFDAGWEYIKPALED</sequence>
<dbReference type="GO" id="GO:0016787">
    <property type="term" value="F:hydrolase activity"/>
    <property type="evidence" value="ECO:0007669"/>
    <property type="project" value="UniProtKB-KW"/>
</dbReference>
<dbReference type="PANTHER" id="PTHR48098">
    <property type="entry name" value="ENTEROCHELIN ESTERASE-RELATED"/>
    <property type="match status" value="1"/>
</dbReference>
<dbReference type="Proteomes" id="UP001589700">
    <property type="component" value="Unassembled WGS sequence"/>
</dbReference>
<gene>
    <name evidence="2" type="ORF">ACFFVD_11955</name>
</gene>
<feature type="signal peptide" evidence="1">
    <location>
        <begin position="1"/>
        <end position="29"/>
    </location>
</feature>
<dbReference type="PANTHER" id="PTHR48098:SF1">
    <property type="entry name" value="DIACYLGLYCEROL ACYLTRANSFERASE_MYCOLYLTRANSFERASE AG85A"/>
    <property type="match status" value="1"/>
</dbReference>
<keyword evidence="2" id="KW-0378">Hydrolase</keyword>
<dbReference type="SUPFAM" id="SSF53474">
    <property type="entry name" value="alpha/beta-Hydrolases"/>
    <property type="match status" value="1"/>
</dbReference>
<reference evidence="2 3" key="1">
    <citation type="submission" date="2024-09" db="EMBL/GenBank/DDBJ databases">
        <authorList>
            <person name="Sun Q."/>
            <person name="Mori K."/>
        </authorList>
    </citation>
    <scope>NUCLEOTIDE SEQUENCE [LARGE SCALE GENOMIC DNA]</scope>
    <source>
        <strain evidence="2 3">CCM 7659</strain>
    </source>
</reference>
<accession>A0ABV5JS59</accession>
<dbReference type="InterPro" id="IPR050583">
    <property type="entry name" value="Mycobacterial_A85_antigen"/>
</dbReference>
<evidence type="ECO:0000313" key="2">
    <source>
        <dbReference type="EMBL" id="MFB9260518.1"/>
    </source>
</evidence>
<proteinExistence type="predicted"/>
<dbReference type="EMBL" id="JBHMDY010000006">
    <property type="protein sequence ID" value="MFB9260518.1"/>
    <property type="molecule type" value="Genomic_DNA"/>
</dbReference>